<evidence type="ECO:0000256" key="1">
    <source>
        <dbReference type="ARBA" id="ARBA00004123"/>
    </source>
</evidence>
<feature type="domain" description="Velvet" evidence="6">
    <location>
        <begin position="48"/>
        <end position="432"/>
    </location>
</feature>
<dbReference type="GO" id="GO:0005634">
    <property type="term" value="C:nucleus"/>
    <property type="evidence" value="ECO:0007669"/>
    <property type="project" value="UniProtKB-SubCell"/>
</dbReference>
<dbReference type="InterPro" id="IPR038491">
    <property type="entry name" value="Velvet_dom_sf"/>
</dbReference>
<keyword evidence="4" id="KW-0539">Nucleus</keyword>
<protein>
    <recommendedName>
        <fullName evidence="6">Velvet domain-containing protein</fullName>
    </recommendedName>
</protein>
<feature type="compositionally biased region" description="Low complexity" evidence="5">
    <location>
        <begin position="151"/>
        <end position="201"/>
    </location>
</feature>
<accession>A0A9P3GEV3</accession>
<name>A0A9P3GEV3_9APHY</name>
<keyword evidence="3" id="KW-0804">Transcription</keyword>
<dbReference type="Pfam" id="PF11754">
    <property type="entry name" value="Velvet"/>
    <property type="match status" value="1"/>
</dbReference>
<dbReference type="InterPro" id="IPR037525">
    <property type="entry name" value="Velvet_dom"/>
</dbReference>
<evidence type="ECO:0000259" key="6">
    <source>
        <dbReference type="PROSITE" id="PS51821"/>
    </source>
</evidence>
<gene>
    <name evidence="7" type="ORF">PsYK624_092180</name>
</gene>
<reference evidence="7 8" key="1">
    <citation type="submission" date="2021-08" db="EMBL/GenBank/DDBJ databases">
        <title>Draft Genome Sequence of Phanerochaete sordida strain YK-624.</title>
        <authorList>
            <person name="Mori T."/>
            <person name="Dohra H."/>
            <person name="Suzuki T."/>
            <person name="Kawagishi H."/>
            <person name="Hirai H."/>
        </authorList>
    </citation>
    <scope>NUCLEOTIDE SEQUENCE [LARGE SCALE GENOMIC DNA]</scope>
    <source>
        <strain evidence="7 8">YK-624</strain>
    </source>
</reference>
<dbReference type="InterPro" id="IPR021740">
    <property type="entry name" value="Velvet"/>
</dbReference>
<keyword evidence="2" id="KW-0805">Transcription regulation</keyword>
<sequence length="479" mass="51942">MLNRPRGGPLPSLQEFTAMSTARSQPVLHSTRDDIGCPVTFSEGQFKGRTIRAELIELQKADLGRKYARKDRRPLDPPPVVQLKLYDILRPGTAYEEHKEFDSYDDMGGFGVLCHIDLFQVATQEEQAAADPSEGPNKRRRKSHSRTRPGSATTGALSTPTSASPTPTPSAASPSFSYATQSVSPPFSAASSHAGASNSYSGPYTLPPPAPPSGTGQVTLPPISALNPPNSSTYASGFQLPPMQFPAHGGLSDRTLPPLPPGPPPPHTHAPYTFPPPQPPTVLPPPHQLAGQPPPPGAAAESQEGKPLRAGPEAPEGVLAYLNSIEIRENDKVTEALSGATIAQSQSVEYMGRKVLMFVFSDIAVRNEGRFILRYRVFNIFGKVQGKAEIPVLAECYGGPFRIYSTKEFPGLRPSTDLTKHLSMFGVRLNLRETERKRRRGGGGDGSPGPSDNTRGRRRRRRRRDEDDSDEDELSDDDD</sequence>
<evidence type="ECO:0000256" key="4">
    <source>
        <dbReference type="ARBA" id="ARBA00023242"/>
    </source>
</evidence>
<dbReference type="OrthoDB" id="5599552at2759"/>
<evidence type="ECO:0000256" key="2">
    <source>
        <dbReference type="ARBA" id="ARBA00023015"/>
    </source>
</evidence>
<proteinExistence type="predicted"/>
<dbReference type="EMBL" id="BPQB01000030">
    <property type="protein sequence ID" value="GJE93059.1"/>
    <property type="molecule type" value="Genomic_DNA"/>
</dbReference>
<feature type="region of interest" description="Disordered" evidence="5">
    <location>
        <begin position="125"/>
        <end position="313"/>
    </location>
</feature>
<dbReference type="Proteomes" id="UP000703269">
    <property type="component" value="Unassembled WGS sequence"/>
</dbReference>
<feature type="compositionally biased region" description="Acidic residues" evidence="5">
    <location>
        <begin position="467"/>
        <end position="479"/>
    </location>
</feature>
<evidence type="ECO:0000256" key="5">
    <source>
        <dbReference type="SAM" id="MobiDB-lite"/>
    </source>
</evidence>
<organism evidence="7 8">
    <name type="scientific">Phanerochaete sordida</name>
    <dbReference type="NCBI Taxonomy" id="48140"/>
    <lineage>
        <taxon>Eukaryota</taxon>
        <taxon>Fungi</taxon>
        <taxon>Dikarya</taxon>
        <taxon>Basidiomycota</taxon>
        <taxon>Agaricomycotina</taxon>
        <taxon>Agaricomycetes</taxon>
        <taxon>Polyporales</taxon>
        <taxon>Phanerochaetaceae</taxon>
        <taxon>Phanerochaete</taxon>
    </lineage>
</organism>
<dbReference type="Gene3D" id="2.60.40.3960">
    <property type="entry name" value="Velvet domain"/>
    <property type="match status" value="1"/>
</dbReference>
<feature type="compositionally biased region" description="Polar residues" evidence="5">
    <location>
        <begin position="227"/>
        <end position="236"/>
    </location>
</feature>
<dbReference type="PROSITE" id="PS51821">
    <property type="entry name" value="VELVET"/>
    <property type="match status" value="1"/>
</dbReference>
<feature type="compositionally biased region" description="Pro residues" evidence="5">
    <location>
        <begin position="257"/>
        <end position="297"/>
    </location>
</feature>
<comment type="caution">
    <text evidence="7">The sequence shown here is derived from an EMBL/GenBank/DDBJ whole genome shotgun (WGS) entry which is preliminary data.</text>
</comment>
<comment type="subcellular location">
    <subcellularLocation>
        <location evidence="1">Nucleus</location>
    </subcellularLocation>
</comment>
<dbReference type="PANTHER" id="PTHR33572:SF3">
    <property type="entry name" value="VELVET COMPLEX SUBUNIT B"/>
    <property type="match status" value="1"/>
</dbReference>
<evidence type="ECO:0000313" key="7">
    <source>
        <dbReference type="EMBL" id="GJE93059.1"/>
    </source>
</evidence>
<evidence type="ECO:0000256" key="3">
    <source>
        <dbReference type="ARBA" id="ARBA00023163"/>
    </source>
</evidence>
<dbReference type="PANTHER" id="PTHR33572">
    <property type="entry name" value="SPORE DEVELOPMENT REGULATOR VOSA"/>
    <property type="match status" value="1"/>
</dbReference>
<keyword evidence="8" id="KW-1185">Reference proteome</keyword>
<feature type="region of interest" description="Disordered" evidence="5">
    <location>
        <begin position="433"/>
        <end position="479"/>
    </location>
</feature>
<dbReference type="AlphaFoldDB" id="A0A9P3GEV3"/>
<evidence type="ECO:0000313" key="8">
    <source>
        <dbReference type="Proteomes" id="UP000703269"/>
    </source>
</evidence>
<feature type="compositionally biased region" description="Basic residues" evidence="5">
    <location>
        <begin position="138"/>
        <end position="147"/>
    </location>
</feature>